<dbReference type="AlphaFoldDB" id="A0A6I8NIQ0"/>
<dbReference type="OMA" id="ITERGNN"/>
<dbReference type="Proteomes" id="UP000002279">
    <property type="component" value="Unplaced"/>
</dbReference>
<feature type="compositionally biased region" description="Basic and acidic residues" evidence="1">
    <location>
        <begin position="66"/>
        <end position="84"/>
    </location>
</feature>
<feature type="compositionally biased region" description="Basic and acidic residues" evidence="1">
    <location>
        <begin position="578"/>
        <end position="592"/>
    </location>
</feature>
<evidence type="ECO:0000256" key="1">
    <source>
        <dbReference type="SAM" id="MobiDB-lite"/>
    </source>
</evidence>
<organism evidence="2 3">
    <name type="scientific">Ornithorhynchus anatinus</name>
    <name type="common">Duckbill platypus</name>
    <dbReference type="NCBI Taxonomy" id="9258"/>
    <lineage>
        <taxon>Eukaryota</taxon>
        <taxon>Metazoa</taxon>
        <taxon>Chordata</taxon>
        <taxon>Craniata</taxon>
        <taxon>Vertebrata</taxon>
        <taxon>Euteleostomi</taxon>
        <taxon>Mammalia</taxon>
        <taxon>Monotremata</taxon>
        <taxon>Ornithorhynchidae</taxon>
        <taxon>Ornithorhynchus</taxon>
    </lineage>
</organism>
<dbReference type="InterPro" id="IPR011989">
    <property type="entry name" value="ARM-like"/>
</dbReference>
<dbReference type="GO" id="GO:0007129">
    <property type="term" value="P:homologous chromosome pairing at meiosis"/>
    <property type="evidence" value="ECO:0000318"/>
    <property type="project" value="GO_Central"/>
</dbReference>
<dbReference type="Bgee" id="ENSOANG00000031931">
    <property type="expression patterns" value="Expressed in testis and 2 other cell types or tissues"/>
</dbReference>
<reference evidence="2" key="2">
    <citation type="submission" date="2025-09" db="UniProtKB">
        <authorList>
            <consortium name="Ensembl"/>
        </authorList>
    </citation>
    <scope>IDENTIFICATION</scope>
    <source>
        <strain evidence="2">Glennie</strain>
    </source>
</reference>
<feature type="region of interest" description="Disordered" evidence="1">
    <location>
        <begin position="1"/>
        <end position="106"/>
    </location>
</feature>
<proteinExistence type="predicted"/>
<accession>A0A6I8NIQ0</accession>
<dbReference type="GO" id="GO:0070197">
    <property type="term" value="P:meiotic attachment of telomere to nuclear envelope"/>
    <property type="evidence" value="ECO:0000318"/>
    <property type="project" value="GO_Central"/>
</dbReference>
<sequence>MAAVKVGGGEGEGRAAVGSWLGGGGRRAQAPSSGGAGEKPGAREKRGDGPAEAGVAEAPRPRRKSRLSEEEPPAGRDPDEDRVIHRAHCGRPRGRRIQDGESGKNAWKESVVENRTTKANMEEEKSKELTCVEKDMDLLLECIKQELNSYNAPAIKTALFSVVSICQENSRASVYFQDIGGLKLVRDLAMSDAPSSLKEVALYTVGSLAKFNVLCQQSLCTPELFDEMMTFIVDEKSSVNLQTVSVSVLLAVVSKNRAGQMLLREMGCIPVLKKLFRETLTESEIDSSIQSCQEKYSLWYAVCNALTAAVNNPPNEENQKICSSILLCAQTLLEAQIKPDVVHPLSLFIGLVMAGNPPVQEFFISIGGLDGLADIFTKLVSNSRESIPSAKMAVAVTNTLGVCIAHNPPGSRILAKHDVVPKLLTLLFLESLDSGEKTNVLVTLGHCIESCEQNLNRLLQSNGLKFIIESLAESHYEILSNIVFIVLHNCKVLAENLLDKLLAFIPQDAPEKEQQRKALGCLKKTENTLLKEQFKREEDEEQGPKTGVVGDSLLEGSDQEKDLPKQHPELGAQIYHPPADDEVKSQSERPEGDPASTLTSEREPVGSEPVEHPAPAVEKSSAAATKTRATRKSLKKVQKKK</sequence>
<dbReference type="InterPro" id="IPR016024">
    <property type="entry name" value="ARM-type_fold"/>
</dbReference>
<dbReference type="InterPro" id="IPR042359">
    <property type="entry name" value="TERB1"/>
</dbReference>
<feature type="compositionally biased region" description="Basic residues" evidence="1">
    <location>
        <begin position="85"/>
        <end position="95"/>
    </location>
</feature>
<feature type="compositionally biased region" description="Basic and acidic residues" evidence="1">
    <location>
        <begin position="40"/>
        <end position="49"/>
    </location>
</feature>
<gene>
    <name evidence="2" type="primary">LOC100682168</name>
</gene>
<protein>
    <submittedName>
        <fullName evidence="2">Uncharacterized protein</fullName>
    </submittedName>
</protein>
<dbReference type="Ensembl" id="ENSOANT00000047686.1">
    <property type="protein sequence ID" value="ENSOANP00000041012.1"/>
    <property type="gene ID" value="ENSOANG00000031931.2"/>
</dbReference>
<evidence type="ECO:0000313" key="2">
    <source>
        <dbReference type="Ensembl" id="ENSOANP00000041012.1"/>
    </source>
</evidence>
<dbReference type="Gene3D" id="1.25.10.10">
    <property type="entry name" value="Leucine-rich Repeat Variant"/>
    <property type="match status" value="2"/>
</dbReference>
<feature type="compositionally biased region" description="Basic and acidic residues" evidence="1">
    <location>
        <begin position="600"/>
        <end position="611"/>
    </location>
</feature>
<reference evidence="2" key="1">
    <citation type="submission" date="2025-08" db="UniProtKB">
        <authorList>
            <consortium name="Ensembl"/>
        </authorList>
    </citation>
    <scope>IDENTIFICATION</scope>
    <source>
        <strain evidence="2">Glennie</strain>
    </source>
</reference>
<keyword evidence="3" id="KW-1185">Reference proteome</keyword>
<evidence type="ECO:0000313" key="3">
    <source>
        <dbReference type="Proteomes" id="UP000002279"/>
    </source>
</evidence>
<feature type="compositionally biased region" description="Basic and acidic residues" evidence="1">
    <location>
        <begin position="558"/>
        <end position="568"/>
    </location>
</feature>
<dbReference type="SUPFAM" id="SSF48371">
    <property type="entry name" value="ARM repeat"/>
    <property type="match status" value="1"/>
</dbReference>
<dbReference type="FunCoup" id="A0A6I8NIQ0">
    <property type="interactions" value="35"/>
</dbReference>
<dbReference type="GeneTree" id="ENSGT00390000005075"/>
<dbReference type="PANTHER" id="PTHR14014">
    <property type="entry name" value="TELOMERE REPEATS-BINDING BOUQUET FORMATION PROTEIN 1"/>
    <property type="match status" value="1"/>
</dbReference>
<name>A0A6I8NIQ0_ORNAN</name>
<dbReference type="PANTHER" id="PTHR14014:SF0">
    <property type="entry name" value="TELOMERE REPEATS-BINDING BOUQUET FORMATION PROTEIN 1"/>
    <property type="match status" value="1"/>
</dbReference>
<dbReference type="InParanoid" id="A0A6I8NIQ0"/>
<feature type="region of interest" description="Disordered" evidence="1">
    <location>
        <begin position="533"/>
        <end position="641"/>
    </location>
</feature>
<feature type="compositionally biased region" description="Basic and acidic residues" evidence="1">
    <location>
        <begin position="96"/>
        <end position="106"/>
    </location>
</feature>
<feature type="compositionally biased region" description="Gly residues" evidence="1">
    <location>
        <begin position="1"/>
        <end position="10"/>
    </location>
</feature>
<feature type="compositionally biased region" description="Basic residues" evidence="1">
    <location>
        <begin position="628"/>
        <end position="641"/>
    </location>
</feature>